<dbReference type="GO" id="GO:0008263">
    <property type="term" value="F:pyrimidine-specific mismatch base pair DNA N-glycosylase activity"/>
    <property type="evidence" value="ECO:0007669"/>
    <property type="project" value="TreeGrafter"/>
</dbReference>
<reference evidence="5 6" key="1">
    <citation type="submission" date="2019-09" db="EMBL/GenBank/DDBJ databases">
        <authorList>
            <person name="Wang X."/>
        </authorList>
    </citation>
    <scope>NUCLEOTIDE SEQUENCE [LARGE SCALE GENOMIC DNA]</scope>
    <source>
        <strain evidence="5 6">CICC 11023</strain>
    </source>
</reference>
<evidence type="ECO:0000313" key="5">
    <source>
        <dbReference type="EMBL" id="KAA8889394.1"/>
    </source>
</evidence>
<dbReference type="SUPFAM" id="SSF52141">
    <property type="entry name" value="Uracil-DNA glycosylase-like"/>
    <property type="match status" value="1"/>
</dbReference>
<dbReference type="CDD" id="cd10028">
    <property type="entry name" value="UDG-F2_TDG_MUG"/>
    <property type="match status" value="1"/>
</dbReference>
<proteinExistence type="predicted"/>
<keyword evidence="2" id="KW-0378">Hydrolase</keyword>
<keyword evidence="3" id="KW-0234">DNA repair</keyword>
<gene>
    <name evidence="5" type="ORF">F3087_10730</name>
</gene>
<dbReference type="Gene3D" id="3.40.470.10">
    <property type="entry name" value="Uracil-DNA glycosylase-like domain"/>
    <property type="match status" value="1"/>
</dbReference>
<dbReference type="InterPro" id="IPR005122">
    <property type="entry name" value="Uracil-DNA_glycosylase-like"/>
</dbReference>
<dbReference type="RefSeq" id="WP_150401667.1">
    <property type="nucleotide sequence ID" value="NZ_VXLC01000003.1"/>
</dbReference>
<dbReference type="Proteomes" id="UP000323876">
    <property type="component" value="Unassembled WGS sequence"/>
</dbReference>
<keyword evidence="1" id="KW-0227">DNA damage</keyword>
<protein>
    <submittedName>
        <fullName evidence="5">Mismatch-specific DNA-glycosylase</fullName>
    </submittedName>
</protein>
<feature type="domain" description="Uracil-DNA glycosylase-like" evidence="4">
    <location>
        <begin position="5"/>
        <end position="111"/>
    </location>
</feature>
<dbReference type="GO" id="GO:0006285">
    <property type="term" value="P:base-excision repair, AP site formation"/>
    <property type="evidence" value="ECO:0007669"/>
    <property type="project" value="InterPro"/>
</dbReference>
<evidence type="ECO:0000259" key="4">
    <source>
        <dbReference type="Pfam" id="PF03167"/>
    </source>
</evidence>
<dbReference type="PANTHER" id="PTHR12159:SF9">
    <property type="entry name" value="G_T MISMATCH-SPECIFIC THYMINE DNA GLYCOSYLASE"/>
    <property type="match status" value="1"/>
</dbReference>
<dbReference type="InterPro" id="IPR015637">
    <property type="entry name" value="MUG/TDG"/>
</dbReference>
<keyword evidence="6" id="KW-1185">Reference proteome</keyword>
<dbReference type="GO" id="GO:0004844">
    <property type="term" value="F:uracil DNA N-glycosylase activity"/>
    <property type="evidence" value="ECO:0007669"/>
    <property type="project" value="TreeGrafter"/>
</dbReference>
<sequence length="143" mass="15704">MKDILAPELDVLFCGINPGLSSAAVGLPFATHGSRWWPALHRSGFTPRVLAPAEADRLPTWGLGLTTMVRRPTTKAAELTQAELRTGATELTERVHTWRPRWLAVLGLNAHYPPQRLAEEFARLRRAAGLPDRSLAGPQQNPA</sequence>
<evidence type="ECO:0000256" key="1">
    <source>
        <dbReference type="ARBA" id="ARBA00022763"/>
    </source>
</evidence>
<dbReference type="Pfam" id="PF03167">
    <property type="entry name" value="UDG"/>
    <property type="match status" value="1"/>
</dbReference>
<dbReference type="PANTHER" id="PTHR12159">
    <property type="entry name" value="G/T AND G/U MISMATCH-SPECIFIC DNA GLYCOSYLASE"/>
    <property type="match status" value="1"/>
</dbReference>
<evidence type="ECO:0000256" key="2">
    <source>
        <dbReference type="ARBA" id="ARBA00022801"/>
    </source>
</evidence>
<dbReference type="OrthoDB" id="9799921at2"/>
<dbReference type="InterPro" id="IPR036895">
    <property type="entry name" value="Uracil-DNA_glycosylase-like_sf"/>
</dbReference>
<accession>A0A5N0EM87</accession>
<organism evidence="5 6">
    <name type="scientific">Nocardia colli</name>
    <dbReference type="NCBI Taxonomy" id="2545717"/>
    <lineage>
        <taxon>Bacteria</taxon>
        <taxon>Bacillati</taxon>
        <taxon>Actinomycetota</taxon>
        <taxon>Actinomycetes</taxon>
        <taxon>Mycobacteriales</taxon>
        <taxon>Nocardiaceae</taxon>
        <taxon>Nocardia</taxon>
    </lineage>
</organism>
<dbReference type="EMBL" id="VXLC01000003">
    <property type="protein sequence ID" value="KAA8889394.1"/>
    <property type="molecule type" value="Genomic_DNA"/>
</dbReference>
<comment type="caution">
    <text evidence="5">The sequence shown here is derived from an EMBL/GenBank/DDBJ whole genome shotgun (WGS) entry which is preliminary data.</text>
</comment>
<evidence type="ECO:0000256" key="3">
    <source>
        <dbReference type="ARBA" id="ARBA00023204"/>
    </source>
</evidence>
<name>A0A5N0EM87_9NOCA</name>
<evidence type="ECO:0000313" key="6">
    <source>
        <dbReference type="Proteomes" id="UP000323876"/>
    </source>
</evidence>
<dbReference type="AlphaFoldDB" id="A0A5N0EM87"/>